<dbReference type="PANTHER" id="PTHR11215">
    <property type="entry name" value="METAL DEPENDENT HYDROLASE - RELATED"/>
    <property type="match status" value="1"/>
</dbReference>
<evidence type="ECO:0000313" key="4">
    <source>
        <dbReference type="Proteomes" id="UP000320333"/>
    </source>
</evidence>
<keyword evidence="4" id="KW-1185">Reference proteome</keyword>
<evidence type="ECO:0000256" key="1">
    <source>
        <dbReference type="ARBA" id="ARBA00010105"/>
    </source>
</evidence>
<accession>A0A507FJ99</accession>
<gene>
    <name evidence="3" type="ORF">CcCBS67573_g03368</name>
</gene>
<dbReference type="GO" id="GO:0005634">
    <property type="term" value="C:nucleus"/>
    <property type="evidence" value="ECO:0007669"/>
    <property type="project" value="TreeGrafter"/>
</dbReference>
<dbReference type="GO" id="GO:0005737">
    <property type="term" value="C:cytoplasm"/>
    <property type="evidence" value="ECO:0007669"/>
    <property type="project" value="TreeGrafter"/>
</dbReference>
<dbReference type="EMBL" id="QEAP01000083">
    <property type="protein sequence ID" value="TPX75386.1"/>
    <property type="molecule type" value="Genomic_DNA"/>
</dbReference>
<organism evidence="3 4">
    <name type="scientific">Chytriomyces confervae</name>
    <dbReference type="NCBI Taxonomy" id="246404"/>
    <lineage>
        <taxon>Eukaryota</taxon>
        <taxon>Fungi</taxon>
        <taxon>Fungi incertae sedis</taxon>
        <taxon>Chytridiomycota</taxon>
        <taxon>Chytridiomycota incertae sedis</taxon>
        <taxon>Chytridiomycetes</taxon>
        <taxon>Chytridiales</taxon>
        <taxon>Chytriomycetaceae</taxon>
        <taxon>Chytriomyces</taxon>
    </lineage>
</organism>
<dbReference type="Pfam" id="PF03690">
    <property type="entry name" value="MYG1_exonuc"/>
    <property type="match status" value="1"/>
</dbReference>
<dbReference type="STRING" id="246404.A0A507FJ99"/>
<protein>
    <submittedName>
        <fullName evidence="3">Uncharacterized protein</fullName>
    </submittedName>
</protein>
<comment type="similarity">
    <text evidence="1">Belongs to the MYG1 family.</text>
</comment>
<dbReference type="OrthoDB" id="10265310at2759"/>
<dbReference type="PANTHER" id="PTHR11215:SF1">
    <property type="entry name" value="MYG1 EXONUCLEASE"/>
    <property type="match status" value="1"/>
</dbReference>
<dbReference type="AlphaFoldDB" id="A0A507FJ99"/>
<proteinExistence type="inferred from homology"/>
<name>A0A507FJ99_9FUNG</name>
<feature type="compositionally biased region" description="Basic and acidic residues" evidence="2">
    <location>
        <begin position="1"/>
        <end position="11"/>
    </location>
</feature>
<evidence type="ECO:0000313" key="3">
    <source>
        <dbReference type="EMBL" id="TPX75386.1"/>
    </source>
</evidence>
<dbReference type="SUPFAM" id="SSF51197">
    <property type="entry name" value="Clavaminate synthase-like"/>
    <property type="match status" value="1"/>
</dbReference>
<comment type="caution">
    <text evidence="3">The sequence shown here is derived from an EMBL/GenBank/DDBJ whole genome shotgun (WGS) entry which is preliminary data.</text>
</comment>
<reference evidence="3 4" key="1">
    <citation type="journal article" date="2019" name="Sci. Rep.">
        <title>Comparative genomics of chytrid fungi reveal insights into the obligate biotrophic and pathogenic lifestyle of Synchytrium endobioticum.</title>
        <authorList>
            <person name="van de Vossenberg B.T.L.H."/>
            <person name="Warris S."/>
            <person name="Nguyen H.D.T."/>
            <person name="van Gent-Pelzer M.P.E."/>
            <person name="Joly D.L."/>
            <person name="van de Geest H.C."/>
            <person name="Bonants P.J.M."/>
            <person name="Smith D.S."/>
            <person name="Levesque C.A."/>
            <person name="van der Lee T.A.J."/>
        </authorList>
    </citation>
    <scope>NUCLEOTIDE SEQUENCE [LARGE SCALE GENOMIC DNA]</scope>
    <source>
        <strain evidence="3 4">CBS 675.73</strain>
    </source>
</reference>
<evidence type="ECO:0000256" key="2">
    <source>
        <dbReference type="SAM" id="MobiDB-lite"/>
    </source>
</evidence>
<dbReference type="InterPro" id="IPR003226">
    <property type="entry name" value="MYG1_exonuclease"/>
</dbReference>
<feature type="region of interest" description="Disordered" evidence="2">
    <location>
        <begin position="1"/>
        <end position="26"/>
    </location>
</feature>
<sequence length="585" mass="65773">MVNEDISKGERQASQLGQPSAKHPLPHSLQQTQSLAYPTHAIDLTSPILDLLDRPGIELDALCPPLLGFDEVFFSIRFRTALQQRLRESTAMAEAYETLIRTVIAPHLIRQLTPSEAVALSEPIAHEPDWYLFDMLYQFPPSLRIHPANSTTFKRTHRDLEYGHQPGEINFWLPLTDTAHADRATMQIEDVITNEGVGAAYSPVQLTVGEIQMFHGTLRHHLVMPNNSPWTRVSLDFRVAPEKCFDANWRIPGLKIVHGQRRMATIATHSGTFHADETLAVFMLQTTAQFRGAAITRTRDEAVINAANVVVDVGGIYDPANLRFDHHQRGFTETFDDKHDIKLSSAGLVYKHFGRQVIGNLLEWEDSDPRLELVYQKIYDDFIEGFDGVDNGVSQYPADLRPKYRDGTSISSRVAKLNPWWNQESNDAILLEGFLKAVALTGTEFTERVRYTALAWLPARQIVEDGLKNRFNVHPSGKIIAFDSFCPWKEHLHRLEAEHAITEAQAPLYILYPDESKKWRIQAVPQSPESFVSRKALPEAWRGIRDAALSELSGIEGCIFVHASGFIGGNATRAGAFAMAVKSLE</sequence>
<dbReference type="Proteomes" id="UP000320333">
    <property type="component" value="Unassembled WGS sequence"/>
</dbReference>